<reference evidence="2" key="1">
    <citation type="submission" date="2017-12" db="EMBL/GenBank/DDBJ databases">
        <title>Whole genome sequencing of Acidipropionibacterium jensenii strains JS279 and JS280.</title>
        <authorList>
            <person name="Deptula P."/>
            <person name="Laine P."/>
            <person name="Smolander O.-P."/>
            <person name="Paulin L."/>
            <person name="Auvinen P."/>
            <person name="Varmanen P."/>
        </authorList>
    </citation>
    <scope>NUCLEOTIDE SEQUENCE [LARGE SCALE GENOMIC DNA]</scope>
    <source>
        <strain evidence="2">JS280</strain>
    </source>
</reference>
<evidence type="ECO:0000313" key="2">
    <source>
        <dbReference type="Proteomes" id="UP000285875"/>
    </source>
</evidence>
<dbReference type="AlphaFoldDB" id="A0A3Q9UM35"/>
<accession>A0A3Q9UM35</accession>
<proteinExistence type="predicted"/>
<sequence>MTRPRLAASIAALTAGVLLTGSVSGCSMLSKDKGASTTCSQFASMDSETGLLGSPNDDQTTTIKSMLSAHDKATNDSNVRVAYLKIIQYCNIYGGQSGSNEDKTIDNISGLD</sequence>
<protein>
    <submittedName>
        <fullName evidence="1">Uncharacterized protein</fullName>
    </submittedName>
</protein>
<dbReference type="PROSITE" id="PS51257">
    <property type="entry name" value="PROKAR_LIPOPROTEIN"/>
    <property type="match status" value="1"/>
</dbReference>
<name>A0A3Q9UM35_9ACTN</name>
<dbReference type="RefSeq" id="WP_097799510.1">
    <property type="nucleotide sequence ID" value="NZ_CP025570.1"/>
</dbReference>
<organism evidence="1 2">
    <name type="scientific">Acidipropionibacterium jensenii</name>
    <dbReference type="NCBI Taxonomy" id="1749"/>
    <lineage>
        <taxon>Bacteria</taxon>
        <taxon>Bacillati</taxon>
        <taxon>Actinomycetota</taxon>
        <taxon>Actinomycetes</taxon>
        <taxon>Propionibacteriales</taxon>
        <taxon>Propionibacteriaceae</taxon>
        <taxon>Acidipropionibacterium</taxon>
    </lineage>
</organism>
<gene>
    <name evidence="1" type="ORF">C0Z10_11810</name>
</gene>
<dbReference type="Proteomes" id="UP000285875">
    <property type="component" value="Chromosome"/>
</dbReference>
<dbReference type="EMBL" id="CP025570">
    <property type="protein sequence ID" value="AZZ40316.1"/>
    <property type="molecule type" value="Genomic_DNA"/>
</dbReference>
<evidence type="ECO:0000313" key="1">
    <source>
        <dbReference type="EMBL" id="AZZ40316.1"/>
    </source>
</evidence>
<dbReference type="KEGG" id="aji:C0Z10_11810"/>